<dbReference type="Proteomes" id="UP000824533">
    <property type="component" value="Linkage Group LG11"/>
</dbReference>
<protein>
    <submittedName>
        <fullName evidence="1">Uncharacterized protein</fullName>
    </submittedName>
</protein>
<keyword evidence="2" id="KW-1185">Reference proteome</keyword>
<evidence type="ECO:0000313" key="2">
    <source>
        <dbReference type="Proteomes" id="UP000824533"/>
    </source>
</evidence>
<proteinExistence type="predicted"/>
<evidence type="ECO:0000313" key="1">
    <source>
        <dbReference type="EMBL" id="KAJ0178020.1"/>
    </source>
</evidence>
<accession>A0ACC1D2B4</accession>
<gene>
    <name evidence="1" type="ORF">K1T71_006893</name>
</gene>
<name>A0ACC1D2B4_9NEOP</name>
<reference evidence="1 2" key="1">
    <citation type="journal article" date="2021" name="Front. Genet.">
        <title>Chromosome-Level Genome Assembly Reveals Significant Gene Expansion in the Toll and IMD Signaling Pathways of Dendrolimus kikuchii.</title>
        <authorList>
            <person name="Zhou J."/>
            <person name="Wu P."/>
            <person name="Xiong Z."/>
            <person name="Liu N."/>
            <person name="Zhao N."/>
            <person name="Ji M."/>
            <person name="Qiu Y."/>
            <person name="Yang B."/>
        </authorList>
    </citation>
    <scope>NUCLEOTIDE SEQUENCE [LARGE SCALE GENOMIC DNA]</scope>
    <source>
        <strain evidence="1">Ann1</strain>
    </source>
</reference>
<comment type="caution">
    <text evidence="1">The sequence shown here is derived from an EMBL/GenBank/DDBJ whole genome shotgun (WGS) entry which is preliminary data.</text>
</comment>
<organism evidence="1 2">
    <name type="scientific">Dendrolimus kikuchii</name>
    <dbReference type="NCBI Taxonomy" id="765133"/>
    <lineage>
        <taxon>Eukaryota</taxon>
        <taxon>Metazoa</taxon>
        <taxon>Ecdysozoa</taxon>
        <taxon>Arthropoda</taxon>
        <taxon>Hexapoda</taxon>
        <taxon>Insecta</taxon>
        <taxon>Pterygota</taxon>
        <taxon>Neoptera</taxon>
        <taxon>Endopterygota</taxon>
        <taxon>Lepidoptera</taxon>
        <taxon>Glossata</taxon>
        <taxon>Ditrysia</taxon>
        <taxon>Bombycoidea</taxon>
        <taxon>Lasiocampidae</taxon>
        <taxon>Dendrolimus</taxon>
    </lineage>
</organism>
<dbReference type="EMBL" id="CM034397">
    <property type="protein sequence ID" value="KAJ0178020.1"/>
    <property type="molecule type" value="Genomic_DNA"/>
</dbReference>
<sequence length="78" mass="9221">MDKKVLNKVVVWCCCGFLFVMCGYGLYRQHCLEQRVLVLEKEFKELRKKMQEPQLAKEQVLKRDTRDADCNCPPGYYG</sequence>